<feature type="region of interest" description="Disordered" evidence="1">
    <location>
        <begin position="135"/>
        <end position="158"/>
    </location>
</feature>
<proteinExistence type="predicted"/>
<comment type="caution">
    <text evidence="3">The sequence shown here is derived from an EMBL/GenBank/DDBJ whole genome shotgun (WGS) entry which is preliminary data.</text>
</comment>
<evidence type="ECO:0000313" key="4">
    <source>
        <dbReference type="Proteomes" id="UP001212602"/>
    </source>
</evidence>
<dbReference type="EMBL" id="JAQIPB010000014">
    <property type="protein sequence ID" value="MDA7419109.1"/>
    <property type="molecule type" value="Genomic_DNA"/>
</dbReference>
<organism evidence="3 4">
    <name type="scientific">Xenophilus arseniciresistens</name>
    <dbReference type="NCBI Taxonomy" id="1283306"/>
    <lineage>
        <taxon>Bacteria</taxon>
        <taxon>Pseudomonadati</taxon>
        <taxon>Pseudomonadota</taxon>
        <taxon>Betaproteobacteria</taxon>
        <taxon>Burkholderiales</taxon>
        <taxon>Comamonadaceae</taxon>
        <taxon>Xenophilus</taxon>
    </lineage>
</organism>
<evidence type="ECO:0000256" key="2">
    <source>
        <dbReference type="SAM" id="Phobius"/>
    </source>
</evidence>
<reference evidence="3" key="1">
    <citation type="submission" date="2023-01" db="EMBL/GenBank/DDBJ databases">
        <title>Xenophilus mangrovi sp. nov., isolated from soil of Mangrove nature reserve.</title>
        <authorList>
            <person name="Xu S."/>
            <person name="Liu Z."/>
            <person name="Xu Y."/>
        </authorList>
    </citation>
    <scope>NUCLEOTIDE SEQUENCE</scope>
    <source>
        <strain evidence="3">YW8</strain>
    </source>
</reference>
<sequence length="158" mass="16413">MSSARPDAANAFAFPTASHPEEGEKVRTQARTQPGEDQLDDAIAESFPASDPVSVTVSPVPKEPPAGAADAAHARRLPGSTAVWAAALLSTAALGVGAAMLLGRRRAAQKKPLSLLSQGLRGVWSEAGSQVNKALPKAQKLGRGQVKHLKRTLQGVRP</sequence>
<keyword evidence="2" id="KW-0472">Membrane</keyword>
<evidence type="ECO:0000313" key="3">
    <source>
        <dbReference type="EMBL" id="MDA7419109.1"/>
    </source>
</evidence>
<dbReference type="AlphaFoldDB" id="A0AAE3NDL1"/>
<keyword evidence="2" id="KW-0812">Transmembrane</keyword>
<protein>
    <submittedName>
        <fullName evidence="3">Uncharacterized protein</fullName>
    </submittedName>
</protein>
<keyword evidence="4" id="KW-1185">Reference proteome</keyword>
<feature type="region of interest" description="Disordered" evidence="1">
    <location>
        <begin position="1"/>
        <end position="74"/>
    </location>
</feature>
<feature type="transmembrane region" description="Helical" evidence="2">
    <location>
        <begin position="82"/>
        <end position="102"/>
    </location>
</feature>
<accession>A0AAE3NDL1</accession>
<dbReference type="RefSeq" id="WP_271430310.1">
    <property type="nucleotide sequence ID" value="NZ_JAQIPB010000014.1"/>
</dbReference>
<name>A0AAE3NDL1_9BURK</name>
<feature type="compositionally biased region" description="Low complexity" evidence="1">
    <location>
        <begin position="48"/>
        <end position="71"/>
    </location>
</feature>
<evidence type="ECO:0000256" key="1">
    <source>
        <dbReference type="SAM" id="MobiDB-lite"/>
    </source>
</evidence>
<dbReference type="Proteomes" id="UP001212602">
    <property type="component" value="Unassembled WGS sequence"/>
</dbReference>
<gene>
    <name evidence="3" type="ORF">PGB34_22280</name>
</gene>
<keyword evidence="2" id="KW-1133">Transmembrane helix</keyword>